<feature type="compositionally biased region" description="Acidic residues" evidence="6">
    <location>
        <begin position="1777"/>
        <end position="1836"/>
    </location>
</feature>
<evidence type="ECO:0000256" key="5">
    <source>
        <dbReference type="ARBA" id="ARBA00023242"/>
    </source>
</evidence>
<protein>
    <recommendedName>
        <fullName evidence="7">Myb-like domain-containing protein</fullName>
    </recommendedName>
</protein>
<reference evidence="8" key="1">
    <citation type="journal article" date="2020" name="Fungal Divers.">
        <title>Resolving the Mortierellaceae phylogeny through synthesis of multi-gene phylogenetics and phylogenomics.</title>
        <authorList>
            <person name="Vandepol N."/>
            <person name="Liber J."/>
            <person name="Desiro A."/>
            <person name="Na H."/>
            <person name="Kennedy M."/>
            <person name="Barry K."/>
            <person name="Grigoriev I.V."/>
            <person name="Miller A.N."/>
            <person name="O'Donnell K."/>
            <person name="Stajich J.E."/>
            <person name="Bonito G."/>
        </authorList>
    </citation>
    <scope>NUCLEOTIDE SEQUENCE</scope>
    <source>
        <strain evidence="8">NRRL 28262</strain>
    </source>
</reference>
<feature type="compositionally biased region" description="Polar residues" evidence="6">
    <location>
        <begin position="471"/>
        <end position="486"/>
    </location>
</feature>
<evidence type="ECO:0000313" key="8">
    <source>
        <dbReference type="EMBL" id="KAG0277745.1"/>
    </source>
</evidence>
<evidence type="ECO:0000259" key="7">
    <source>
        <dbReference type="PROSITE" id="PS50090"/>
    </source>
</evidence>
<dbReference type="Pfam" id="PF04182">
    <property type="entry name" value="B-block_TFIIIC"/>
    <property type="match status" value="1"/>
</dbReference>
<dbReference type="GO" id="GO:0006384">
    <property type="term" value="P:transcription initiation at RNA polymerase III promoter"/>
    <property type="evidence" value="ECO:0007669"/>
    <property type="project" value="InterPro"/>
</dbReference>
<comment type="subcellular location">
    <subcellularLocation>
        <location evidence="1">Nucleus</location>
    </subcellularLocation>
</comment>
<dbReference type="InterPro" id="IPR056020">
    <property type="entry name" value="DUF7599"/>
</dbReference>
<feature type="compositionally biased region" description="Low complexity" evidence="6">
    <location>
        <begin position="504"/>
        <end position="523"/>
    </location>
</feature>
<feature type="region of interest" description="Disordered" evidence="6">
    <location>
        <begin position="457"/>
        <end position="486"/>
    </location>
</feature>
<dbReference type="InterPro" id="IPR056467">
    <property type="entry name" value="eWH_GTF3C1"/>
</dbReference>
<dbReference type="GO" id="GO:0003677">
    <property type="term" value="F:DNA binding"/>
    <property type="evidence" value="ECO:0007669"/>
    <property type="project" value="UniProtKB-KW"/>
</dbReference>
<organism evidence="8 9">
    <name type="scientific">Linnemannia exigua</name>
    <dbReference type="NCBI Taxonomy" id="604196"/>
    <lineage>
        <taxon>Eukaryota</taxon>
        <taxon>Fungi</taxon>
        <taxon>Fungi incertae sedis</taxon>
        <taxon>Mucoromycota</taxon>
        <taxon>Mortierellomycotina</taxon>
        <taxon>Mortierellomycetes</taxon>
        <taxon>Mortierellales</taxon>
        <taxon>Mortierellaceae</taxon>
        <taxon>Linnemannia</taxon>
    </lineage>
</organism>
<evidence type="ECO:0000256" key="2">
    <source>
        <dbReference type="ARBA" id="ARBA00022553"/>
    </source>
</evidence>
<comment type="caution">
    <text evidence="8">The sequence shown here is derived from an EMBL/GenBank/DDBJ whole genome shotgun (WGS) entry which is preliminary data.</text>
</comment>
<evidence type="ECO:0000256" key="4">
    <source>
        <dbReference type="ARBA" id="ARBA00023163"/>
    </source>
</evidence>
<dbReference type="Pfam" id="PF20222">
    <property type="entry name" value="DUF6581"/>
    <property type="match status" value="1"/>
</dbReference>
<feature type="region of interest" description="Disordered" evidence="6">
    <location>
        <begin position="501"/>
        <end position="523"/>
    </location>
</feature>
<dbReference type="SUPFAM" id="SSF46785">
    <property type="entry name" value="Winged helix' DNA-binding domain"/>
    <property type="match status" value="1"/>
</dbReference>
<sequence>MDDLVLHVQNEIALDGESGCSWERFWFLIDEFRGRDQAQNSTSSNAKSDEKFRQFFWNNFIQEDDTHFYSHTKPNTSVAADNASRAQSVPFTELKVLEPQDIPYKAVIEKHRGTLRIVATRERQRSAVLGNAGEAISSVSTQAFQILQTITAARELGATQAQLAKHHDIDPRSMFHFLKVLIDMKIIVKIPVTTDGKYTLLCLHNKFANKNAGYIGMNSDETFSSAGRQVITGDGGKRFEGLLKTDSKKVSYYSGLIKQKLTDILGRAKNQVMTVDDILKALDLTDMNTVQNRWFNRQIELLCKLKYIKRIHVEGFSRCIKLLRPYGKNMSVDETEKEQLNLKAVISDDTPQSGICIDTSIEHQVYKLIVESKTHGIIAKEIRHGLNMLNTRLLARILDTLCKPVSDSEKALVNRVVEFVGRERRYRYYSQDAFKDGVADDHKDYLERAKVYPSATTSAITKKSKTTTQAPTLSDTTAAHPPTSSSADGIIAIYPQSTLGDPTSSSSSAQTFTSTSAPAKSTTSAAPEKYISVELLRRRRILLSIIEEKRMAELHSSLVTEYQMVKAKLYPDQELSSVIDRKTLYRTISLLEQDGLVKLFKIQNIPSPGGGTTTKTFVLHSDVDPESDGVKAFVKDCSNRHLLFGALSNKPHQRAEKVSVEVETLDEMQQRLGEEFYKGPVVPFSEVGAVKPKEHEHKSKVYAQDGGDFSIEYGWIHAKMMRALVFHRFLLDKMEVADKKLFSFSSRTNVFNAAPIFEILPLRVFLIVVGFNREPTAENRDYLDEHKESNAPLNTLPDHMRHITHPSNNFKRRLREVLEILDALGLVLPLDAPPTDQDPLKYSQNHLVLNTQYELQLNIRAPLHSITPELIDEDLAGRKTYDMLSPGGCREFWTDLQATASSMKVPEESLVSKSSFRPWSEIRSNFLRNLCNRRIWADSLRVTSLQRDILMKYVNKTTRFVPNIKDPRMATIAKETGLPIDHIAQFYKAVATAWYTDPLVRDNSGRTRLTRLRKVGGAPSNPKSKNDGLERRASEAQSLESDSAEKSDGQSEHSAIEPKGQKVSTTAKSPVPRSFARSSNTVPTPKQGVAVPPDSVDSEGAKKAPGGYAIGLPKKHRAARIPWTEAEDDKMLLAMAITRYISRALNLRFSWHGVARALDVQRNPEICRHRFDKLMKETTLSNRVESYMAQFGQAFPEISQRFSVDPNLQFFDPRPIMLYFRPTLEQPAGSETAQIEPLLADPKEIELRYLVRQSDPFSKLYIEDRLHPDMSLPRRLAVMTQVPATLRSSIDKELDEGSDDLSEPRSVECTVETDGDRQVIMVNVREERLAQEHVILGVIKAIYSMPPEKRTKELTRAILETFPYDKLMDSCSLAKDWKVLSSVKSMSYRIPGQKVRRAERFTLLMAGSVPRKMTLAAAEVDEYSRKIKERPFQIDAGPSEMMVLLNDIATDGLEVSMKPPSEESRATGSVDQSGVLNFEIQLKSKQPPLSPATRAVMTGYRKGQESTAASADDSRRADIQLFFDQNKDTVRLHRVVYAIVSCSESSGMLVKDIKDAVAQAGVRTSDQELMDCIRELAGGDRAVLMKVGMAQTRYVVFGWHKSWTVDYKTAVGRAGVGEEGFITEQEPSINPWSWIVPRMWRSLDGGFDKATYEKALHAVLTYIVERPGVSKGALLTYFHKIILGVEMDELIEELETRGAIEAQHGIQPKAPSLFSKRGVYVRCDRDTVDPRKITNLFPRPSYYLYIDMALMEDSAKGKIRRGSRQVPSVGGNKEGEEGGLDGDEDDYEEDDDDEDGEEEETEDGGYEDMDDNEKEEGEQGEDDEEVEYEEGEDEEEHLTKKMRSS</sequence>
<dbReference type="PANTHER" id="PTHR15180">
    <property type="entry name" value="GENERAL TRANSCRIPTION FACTOR 3C POLYPEPTIDE 1"/>
    <property type="match status" value="1"/>
</dbReference>
<keyword evidence="9" id="KW-1185">Reference proteome</keyword>
<keyword evidence="3" id="KW-0238">DNA-binding</keyword>
<gene>
    <name evidence="8" type="ORF">BGZ95_005440</name>
</gene>
<evidence type="ECO:0000256" key="6">
    <source>
        <dbReference type="SAM" id="MobiDB-lite"/>
    </source>
</evidence>
<feature type="region of interest" description="Disordered" evidence="6">
    <location>
        <begin position="1011"/>
        <end position="1110"/>
    </location>
</feature>
<proteinExistence type="predicted"/>
<accession>A0AAD4H9T4</accession>
<dbReference type="InterPro" id="IPR044210">
    <property type="entry name" value="Tfc3-like"/>
</dbReference>
<dbReference type="Pfam" id="PF24101">
    <property type="entry name" value="WHD_GTF3C1"/>
    <property type="match status" value="1"/>
</dbReference>
<dbReference type="Proteomes" id="UP001194580">
    <property type="component" value="Unassembled WGS sequence"/>
</dbReference>
<evidence type="ECO:0000256" key="3">
    <source>
        <dbReference type="ARBA" id="ARBA00023125"/>
    </source>
</evidence>
<keyword evidence="5" id="KW-0539">Nucleus</keyword>
<feature type="compositionally biased region" description="Basic and acidic residues" evidence="6">
    <location>
        <begin position="1024"/>
        <end position="1034"/>
    </location>
</feature>
<keyword evidence="2" id="KW-0597">Phosphoprotein</keyword>
<dbReference type="InterPro" id="IPR001005">
    <property type="entry name" value="SANT/Myb"/>
</dbReference>
<feature type="compositionally biased region" description="Basic and acidic residues" evidence="6">
    <location>
        <begin position="1043"/>
        <end position="1060"/>
    </location>
</feature>
<dbReference type="InterPro" id="IPR036390">
    <property type="entry name" value="WH_DNA-bd_sf"/>
</dbReference>
<dbReference type="PROSITE" id="PS50090">
    <property type="entry name" value="MYB_LIKE"/>
    <property type="match status" value="1"/>
</dbReference>
<dbReference type="InterPro" id="IPR007309">
    <property type="entry name" value="TFIIIC_Bblock-bd"/>
</dbReference>
<dbReference type="GO" id="GO:0005634">
    <property type="term" value="C:nucleus"/>
    <property type="evidence" value="ECO:0007669"/>
    <property type="project" value="UniProtKB-SubCell"/>
</dbReference>
<dbReference type="GO" id="GO:0000127">
    <property type="term" value="C:transcription factor TFIIIC complex"/>
    <property type="evidence" value="ECO:0007669"/>
    <property type="project" value="InterPro"/>
</dbReference>
<dbReference type="PANTHER" id="PTHR15180:SF1">
    <property type="entry name" value="GENERAL TRANSCRIPTION FACTOR 3C POLYPEPTIDE 1"/>
    <property type="match status" value="1"/>
</dbReference>
<feature type="compositionally biased region" description="Low complexity" evidence="6">
    <location>
        <begin position="457"/>
        <end position="470"/>
    </location>
</feature>
<evidence type="ECO:0000313" key="9">
    <source>
        <dbReference type="Proteomes" id="UP001194580"/>
    </source>
</evidence>
<feature type="region of interest" description="Disordered" evidence="6">
    <location>
        <begin position="1757"/>
        <end position="1845"/>
    </location>
</feature>
<dbReference type="InterPro" id="IPR046488">
    <property type="entry name" value="Sfc3/Tfc3_C"/>
</dbReference>
<feature type="domain" description="Myb-like" evidence="7">
    <location>
        <begin position="1115"/>
        <end position="1175"/>
    </location>
</feature>
<dbReference type="EMBL" id="JAAAIL010000251">
    <property type="protein sequence ID" value="KAG0277745.1"/>
    <property type="molecule type" value="Genomic_DNA"/>
</dbReference>
<evidence type="ECO:0000256" key="1">
    <source>
        <dbReference type="ARBA" id="ARBA00004123"/>
    </source>
</evidence>
<name>A0AAD4H9T4_9FUNG</name>
<dbReference type="GO" id="GO:0042791">
    <property type="term" value="P:5S class rRNA transcription by RNA polymerase III"/>
    <property type="evidence" value="ECO:0007669"/>
    <property type="project" value="TreeGrafter"/>
</dbReference>
<dbReference type="Pfam" id="PF24538">
    <property type="entry name" value="DUF7599"/>
    <property type="match status" value="1"/>
</dbReference>
<keyword evidence="4" id="KW-0804">Transcription</keyword>